<proteinExistence type="predicted"/>
<reference evidence="1" key="1">
    <citation type="submission" date="2022-12" db="EMBL/GenBank/DDBJ databases">
        <title>Genome Sequence of Lasiodiplodia mahajangana.</title>
        <authorList>
            <person name="Buettner E."/>
        </authorList>
    </citation>
    <scope>NUCLEOTIDE SEQUENCE</scope>
    <source>
        <strain evidence="1">VT137</strain>
    </source>
</reference>
<evidence type="ECO:0000313" key="1">
    <source>
        <dbReference type="EMBL" id="KAJ8129205.1"/>
    </source>
</evidence>
<dbReference type="Proteomes" id="UP001153332">
    <property type="component" value="Unassembled WGS sequence"/>
</dbReference>
<keyword evidence="2" id="KW-1185">Reference proteome</keyword>
<accession>A0ACC2JP53</accession>
<evidence type="ECO:0000313" key="2">
    <source>
        <dbReference type="Proteomes" id="UP001153332"/>
    </source>
</evidence>
<gene>
    <name evidence="1" type="ORF">O1611_g4429</name>
</gene>
<dbReference type="EMBL" id="JAPUUL010000830">
    <property type="protein sequence ID" value="KAJ8129205.1"/>
    <property type="molecule type" value="Genomic_DNA"/>
</dbReference>
<comment type="caution">
    <text evidence="1">The sequence shown here is derived from an EMBL/GenBank/DDBJ whole genome shotgun (WGS) entry which is preliminary data.</text>
</comment>
<organism evidence="1 2">
    <name type="scientific">Lasiodiplodia mahajangana</name>
    <dbReference type="NCBI Taxonomy" id="1108764"/>
    <lineage>
        <taxon>Eukaryota</taxon>
        <taxon>Fungi</taxon>
        <taxon>Dikarya</taxon>
        <taxon>Ascomycota</taxon>
        <taxon>Pezizomycotina</taxon>
        <taxon>Dothideomycetes</taxon>
        <taxon>Dothideomycetes incertae sedis</taxon>
        <taxon>Botryosphaeriales</taxon>
        <taxon>Botryosphaeriaceae</taxon>
        <taxon>Lasiodiplodia</taxon>
    </lineage>
</organism>
<sequence length="345" mass="38890">MLENEMHEPVDEVEFGPEDDLDEEGWGAAIDRVLEHRRTRPEREASEIHAAQTLWNEKIVEQKENEEAIVTALTRLFRAMIALEKIEIKPWVFDGRLFFPGLECCISYAVDVQRRGSFPSTFFLEVIARALYSAKKRIKHLSISEFFVDQLHDTPATRHLFTGLQTIRLDILHVEFLAEESPGSRVLVELFKCVQPTLRRLSIMAGGKWPNLPARGAHSLLKMLGDGVDETPLVFPQLEFLRLGGLILSTPPLLKFLGAQPALKRLEFSHIYLSTLGAGWPSLAEGLPKSVESWKVCGTLGHEPVDADGPTAYNWMTTWIPQELPMSSGWTGTPRKSGTYFARLS</sequence>
<protein>
    <submittedName>
        <fullName evidence="1">Uncharacterized protein</fullName>
    </submittedName>
</protein>
<name>A0ACC2JP53_9PEZI</name>